<dbReference type="GO" id="GO:0016620">
    <property type="term" value="F:oxidoreductase activity, acting on the aldehyde or oxo group of donors, NAD or NADP as acceptor"/>
    <property type="evidence" value="ECO:0007669"/>
    <property type="project" value="InterPro"/>
</dbReference>
<dbReference type="GO" id="GO:0006081">
    <property type="term" value="P:aldehyde metabolic process"/>
    <property type="evidence" value="ECO:0007669"/>
    <property type="project" value="InterPro"/>
</dbReference>
<evidence type="ECO:0000256" key="1">
    <source>
        <dbReference type="ARBA" id="ARBA00009986"/>
    </source>
</evidence>
<evidence type="ECO:0000256" key="6">
    <source>
        <dbReference type="RuleBase" id="RU003345"/>
    </source>
</evidence>
<dbReference type="PATRIC" id="fig|284581.3.peg.2247"/>
<dbReference type="SUPFAM" id="SSF53720">
    <property type="entry name" value="ALDH-like"/>
    <property type="match status" value="1"/>
</dbReference>
<dbReference type="PROSITE" id="PS00687">
    <property type="entry name" value="ALDEHYDE_DEHYDR_GLU"/>
    <property type="match status" value="1"/>
</dbReference>
<evidence type="ECO:0000256" key="2">
    <source>
        <dbReference type="ARBA" id="ARBA00023002"/>
    </source>
</evidence>
<dbReference type="Gene3D" id="3.40.309.10">
    <property type="entry name" value="Aldehyde Dehydrogenase, Chain A, domain 2"/>
    <property type="match status" value="1"/>
</dbReference>
<keyword evidence="9" id="KW-1185">Reference proteome</keyword>
<dbReference type="RefSeq" id="WP_053401394.1">
    <property type="nucleotide sequence ID" value="NZ_LILC01000013.1"/>
</dbReference>
<evidence type="ECO:0000313" key="8">
    <source>
        <dbReference type="EMBL" id="KOO46316.1"/>
    </source>
</evidence>
<dbReference type="InterPro" id="IPR015590">
    <property type="entry name" value="Aldehyde_DH_dom"/>
</dbReference>
<dbReference type="InterPro" id="IPR016163">
    <property type="entry name" value="Ald_DH_C"/>
</dbReference>
<evidence type="ECO:0000256" key="3">
    <source>
        <dbReference type="PIRNR" id="PIRNR036492"/>
    </source>
</evidence>
<dbReference type="InterPro" id="IPR012394">
    <property type="entry name" value="Aldehyde_DH_NAD(P)"/>
</dbReference>
<gene>
    <name evidence="8" type="ORF">AMD01_10735</name>
</gene>
<dbReference type="STRING" id="284581.AMD01_10735"/>
<dbReference type="InterPro" id="IPR029510">
    <property type="entry name" value="Ald_DH_CS_GLU"/>
</dbReference>
<evidence type="ECO:0000259" key="7">
    <source>
        <dbReference type="Pfam" id="PF00171"/>
    </source>
</evidence>
<proteinExistence type="inferred from homology"/>
<comment type="caution">
    <text evidence="8">The sequence shown here is derived from an EMBL/GenBank/DDBJ whole genome shotgun (WGS) entry which is preliminary data.</text>
</comment>
<dbReference type="OrthoDB" id="9762913at2"/>
<organism evidence="8 9">
    <name type="scientific">Priestia koreensis</name>
    <dbReference type="NCBI Taxonomy" id="284581"/>
    <lineage>
        <taxon>Bacteria</taxon>
        <taxon>Bacillati</taxon>
        <taxon>Bacillota</taxon>
        <taxon>Bacilli</taxon>
        <taxon>Bacillales</taxon>
        <taxon>Bacillaceae</taxon>
        <taxon>Priestia</taxon>
    </lineage>
</organism>
<dbReference type="Gene3D" id="3.40.605.10">
    <property type="entry name" value="Aldehyde Dehydrogenase, Chain A, domain 1"/>
    <property type="match status" value="1"/>
</dbReference>
<evidence type="ECO:0000256" key="5">
    <source>
        <dbReference type="PROSITE-ProRule" id="PRU10007"/>
    </source>
</evidence>
<reference evidence="9" key="1">
    <citation type="submission" date="2015-08" db="EMBL/GenBank/DDBJ databases">
        <title>Fjat-14210 dsm16467.</title>
        <authorList>
            <person name="Liu B."/>
            <person name="Wang J."/>
            <person name="Zhu Y."/>
            <person name="Liu G."/>
            <person name="Chen Q."/>
            <person name="Chen Z."/>
            <person name="Lan J."/>
            <person name="Che J."/>
            <person name="Ge C."/>
            <person name="Shi H."/>
            <person name="Pan Z."/>
            <person name="Liu X."/>
        </authorList>
    </citation>
    <scope>NUCLEOTIDE SEQUENCE [LARGE SCALE GENOMIC DNA]</scope>
    <source>
        <strain evidence="9">DSM 16467</strain>
    </source>
</reference>
<feature type="active site" evidence="4">
    <location>
        <position position="251"/>
    </location>
</feature>
<name>A0A0M0L5G6_9BACI</name>
<protein>
    <recommendedName>
        <fullName evidence="3">Aldehyde dehydrogenase</fullName>
    </recommendedName>
</protein>
<dbReference type="Pfam" id="PF00171">
    <property type="entry name" value="Aldedh"/>
    <property type="match status" value="1"/>
</dbReference>
<dbReference type="InterPro" id="IPR016161">
    <property type="entry name" value="Ald_DH/histidinol_DH"/>
</dbReference>
<accession>A0A0M0L5G6</accession>
<feature type="active site" evidence="4 5">
    <location>
        <position position="217"/>
    </location>
</feature>
<dbReference type="Proteomes" id="UP000037558">
    <property type="component" value="Unassembled WGS sequence"/>
</dbReference>
<sequence length="465" mass="52244">MSVNNDQSTAEIMMKRARQAHTGWKMSTLATRLRYVKKLRERLLKDIDEWVEAIHEATFRHKVDILTGDVLATIDALSYYEKNAEAMLAPKKRSTPLTFWGNHSYIQYDSLGVVLLFAPWNYPLQLSILPLISAFITGNTIILKMSERLPKIAEKVATLLSELGLPEGVIQVTWGDKGIGEQLIEQGPNKIFFTGSEGVGKEILKRAAPLLIPCDLELSGKDPMIVLADANIERAARAAVWGSFMNSGQVCVSIERVYVHESILATFVEKVKTYTEEMEEFMGGMTTIEGFNEALRQVRQALDQGAKLVCGTLDQLYPHWSPVVLTNANHTMTIMKSETFAPVMPIMTFSTVEEAIRLANDSKYGLNASIFTRNIKAAEDIVFALETGNCFINDVVRNISNMHLPFGGSKKSGFGRYHGPEGLYTFCNVKAIMSGKGSRNREMNWYPYKKDTISILSTYMKWFHR</sequence>
<comment type="similarity">
    <text evidence="1 3 6">Belongs to the aldehyde dehydrogenase family.</text>
</comment>
<keyword evidence="2 3" id="KW-0560">Oxidoreductase</keyword>
<dbReference type="AlphaFoldDB" id="A0A0M0L5G6"/>
<feature type="domain" description="Aldehyde dehydrogenase" evidence="7">
    <location>
        <begin position="6"/>
        <end position="432"/>
    </location>
</feature>
<dbReference type="PIRSF" id="PIRSF036492">
    <property type="entry name" value="ALDH"/>
    <property type="match status" value="1"/>
</dbReference>
<dbReference type="InterPro" id="IPR016162">
    <property type="entry name" value="Ald_DH_N"/>
</dbReference>
<dbReference type="EMBL" id="LILC01000013">
    <property type="protein sequence ID" value="KOO46316.1"/>
    <property type="molecule type" value="Genomic_DNA"/>
</dbReference>
<evidence type="ECO:0000256" key="4">
    <source>
        <dbReference type="PIRSR" id="PIRSR036492-1"/>
    </source>
</evidence>
<evidence type="ECO:0000313" key="9">
    <source>
        <dbReference type="Proteomes" id="UP000037558"/>
    </source>
</evidence>
<dbReference type="PANTHER" id="PTHR11699">
    <property type="entry name" value="ALDEHYDE DEHYDROGENASE-RELATED"/>
    <property type="match status" value="1"/>
</dbReference>